<dbReference type="PANTHER" id="PTHR32378">
    <property type="entry name" value="GUANINE NUCLEOTIDE-BINDING PROTEIN SUBUNIT GAMMA 3"/>
    <property type="match status" value="1"/>
</dbReference>
<evidence type="ECO:0000313" key="5">
    <source>
        <dbReference type="Proteomes" id="UP001085076"/>
    </source>
</evidence>
<dbReference type="GO" id="GO:0007186">
    <property type="term" value="P:G protein-coupled receptor signaling pathway"/>
    <property type="evidence" value="ECO:0007669"/>
    <property type="project" value="InterPro"/>
</dbReference>
<dbReference type="AlphaFoldDB" id="A0A9D5D2B0"/>
<dbReference type="InterPro" id="IPR015898">
    <property type="entry name" value="G-protein_gamma-like_dom"/>
</dbReference>
<feature type="compositionally biased region" description="Low complexity" evidence="2">
    <location>
        <begin position="1"/>
        <end position="10"/>
    </location>
</feature>
<comment type="caution">
    <text evidence="4">The sequence shown here is derived from an EMBL/GenBank/DDBJ whole genome shotgun (WGS) entry which is preliminary data.</text>
</comment>
<dbReference type="Proteomes" id="UP001085076">
    <property type="component" value="Miscellaneous, Linkage group lg01"/>
</dbReference>
<accession>A0A9D5D2B0</accession>
<feature type="compositionally biased region" description="Pro residues" evidence="2">
    <location>
        <begin position="11"/>
        <end position="20"/>
    </location>
</feature>
<dbReference type="Pfam" id="PF00631">
    <property type="entry name" value="G-gamma"/>
    <property type="match status" value="1"/>
</dbReference>
<dbReference type="SMART" id="SM01224">
    <property type="entry name" value="G_gamma"/>
    <property type="match status" value="1"/>
</dbReference>
<evidence type="ECO:0000313" key="4">
    <source>
        <dbReference type="EMBL" id="KAJ0983803.1"/>
    </source>
</evidence>
<organism evidence="4 5">
    <name type="scientific">Dioscorea zingiberensis</name>
    <dbReference type="NCBI Taxonomy" id="325984"/>
    <lineage>
        <taxon>Eukaryota</taxon>
        <taxon>Viridiplantae</taxon>
        <taxon>Streptophyta</taxon>
        <taxon>Embryophyta</taxon>
        <taxon>Tracheophyta</taxon>
        <taxon>Spermatophyta</taxon>
        <taxon>Magnoliopsida</taxon>
        <taxon>Liliopsida</taxon>
        <taxon>Dioscoreales</taxon>
        <taxon>Dioscoreaceae</taxon>
        <taxon>Dioscorea</taxon>
    </lineage>
</organism>
<reference evidence="4" key="2">
    <citation type="journal article" date="2022" name="Hortic Res">
        <title>The genome of Dioscorea zingiberensis sheds light on the biosynthesis, origin and evolution of the medicinally important diosgenin saponins.</title>
        <authorList>
            <person name="Li Y."/>
            <person name="Tan C."/>
            <person name="Li Z."/>
            <person name="Guo J."/>
            <person name="Li S."/>
            <person name="Chen X."/>
            <person name="Wang C."/>
            <person name="Dai X."/>
            <person name="Yang H."/>
            <person name="Song W."/>
            <person name="Hou L."/>
            <person name="Xu J."/>
            <person name="Tong Z."/>
            <person name="Xu A."/>
            <person name="Yuan X."/>
            <person name="Wang W."/>
            <person name="Yang Q."/>
            <person name="Chen L."/>
            <person name="Sun Z."/>
            <person name="Wang K."/>
            <person name="Pan B."/>
            <person name="Chen J."/>
            <person name="Bao Y."/>
            <person name="Liu F."/>
            <person name="Qi X."/>
            <person name="Gang D.R."/>
            <person name="Wen J."/>
            <person name="Li J."/>
        </authorList>
    </citation>
    <scope>NUCLEOTIDE SEQUENCE</scope>
    <source>
        <strain evidence="4">Dzin_1.0</strain>
    </source>
</reference>
<dbReference type="InterPro" id="IPR055305">
    <property type="entry name" value="GG3-like"/>
</dbReference>
<proteinExistence type="predicted"/>
<evidence type="ECO:0000256" key="2">
    <source>
        <dbReference type="SAM" id="MobiDB-lite"/>
    </source>
</evidence>
<gene>
    <name evidence="4" type="ORF">J5N97_002159</name>
</gene>
<evidence type="ECO:0000259" key="3">
    <source>
        <dbReference type="SMART" id="SM01224"/>
    </source>
</evidence>
<feature type="coiled-coil region" evidence="1">
    <location>
        <begin position="26"/>
        <end position="53"/>
    </location>
</feature>
<feature type="region of interest" description="Disordered" evidence="2">
    <location>
        <begin position="1"/>
        <end position="20"/>
    </location>
</feature>
<name>A0A9D5D2B0_9LILI</name>
<evidence type="ECO:0000256" key="1">
    <source>
        <dbReference type="SAM" id="Coils"/>
    </source>
</evidence>
<dbReference type="EMBL" id="JAGGNH010000001">
    <property type="protein sequence ID" value="KAJ0983803.1"/>
    <property type="molecule type" value="Genomic_DNA"/>
</dbReference>
<dbReference type="PANTHER" id="PTHR32378:SF10">
    <property type="entry name" value="GUANINE NUCLEOTIDE-BINDING PROTEIN SUBUNIT GAMMA 3"/>
    <property type="match status" value="1"/>
</dbReference>
<reference evidence="4" key="1">
    <citation type="submission" date="2021-03" db="EMBL/GenBank/DDBJ databases">
        <authorList>
            <person name="Li Z."/>
            <person name="Yang C."/>
        </authorList>
    </citation>
    <scope>NUCLEOTIDE SEQUENCE</scope>
    <source>
        <strain evidence="4">Dzin_1.0</strain>
        <tissue evidence="4">Leaf</tissue>
    </source>
</reference>
<keyword evidence="1" id="KW-0175">Coiled coil</keyword>
<sequence>MAAGGVAVAPAPSPKSPPRYPDLCGRRRLQLEAQILNREIGFLEDELQALDGLQAVSRCCKEVNEFVGTKPDPLLPLNKKRRRSCRIWKWIRKNFCCNFSWLCCSSSCLPQLELPSCSCLCPKNCTCCRCKYRFLVAILVKAAFHVAANLKVLKDHVAVHLSAWRFHVAVSFVAAKFHAVRFQAAGLHAERAHAAGLAVLNVL</sequence>
<feature type="domain" description="G protein gamma" evidence="3">
    <location>
        <begin position="29"/>
        <end position="99"/>
    </location>
</feature>
<keyword evidence="5" id="KW-1185">Reference proteome</keyword>
<dbReference type="OrthoDB" id="1936517at2759"/>
<protein>
    <recommendedName>
        <fullName evidence="3">G protein gamma domain-containing protein</fullName>
    </recommendedName>
</protein>